<protein>
    <recommendedName>
        <fullName evidence="1">F-box domain-containing protein</fullName>
    </recommendedName>
</protein>
<dbReference type="EMBL" id="KB908855">
    <property type="protein sequence ID" value="EOA81887.1"/>
    <property type="molecule type" value="Genomic_DNA"/>
</dbReference>
<dbReference type="CDD" id="cd09917">
    <property type="entry name" value="F-box_SF"/>
    <property type="match status" value="1"/>
</dbReference>
<reference evidence="2 3" key="1">
    <citation type="journal article" date="2012" name="PLoS Pathog.">
        <title>Diverse lifestyles and strategies of plant pathogenesis encoded in the genomes of eighteen Dothideomycetes fungi.</title>
        <authorList>
            <person name="Ohm R.A."/>
            <person name="Feau N."/>
            <person name="Henrissat B."/>
            <person name="Schoch C.L."/>
            <person name="Horwitz B.A."/>
            <person name="Barry K.W."/>
            <person name="Condon B.J."/>
            <person name="Copeland A.C."/>
            <person name="Dhillon B."/>
            <person name="Glaser F."/>
            <person name="Hesse C.N."/>
            <person name="Kosti I."/>
            <person name="LaButti K."/>
            <person name="Lindquist E.A."/>
            <person name="Lucas S."/>
            <person name="Salamov A.A."/>
            <person name="Bradshaw R.E."/>
            <person name="Ciuffetti L."/>
            <person name="Hamelin R.C."/>
            <person name="Kema G.H.J."/>
            <person name="Lawrence C."/>
            <person name="Scott J.A."/>
            <person name="Spatafora J.W."/>
            <person name="Turgeon B.G."/>
            <person name="de Wit P.J.G.M."/>
            <person name="Zhong S."/>
            <person name="Goodwin S.B."/>
            <person name="Grigoriev I.V."/>
        </authorList>
    </citation>
    <scope>NUCLEOTIDE SEQUENCE [LARGE SCALE GENOMIC DNA]</scope>
    <source>
        <strain evidence="3">28A</strain>
    </source>
</reference>
<gene>
    <name evidence="2" type="ORF">SETTUDRAFT_23147</name>
</gene>
<dbReference type="GeneID" id="19402631"/>
<name>R0K098_EXST2</name>
<dbReference type="Pfam" id="PF12937">
    <property type="entry name" value="F-box-like"/>
    <property type="match status" value="1"/>
</dbReference>
<reference evidence="2 3" key="2">
    <citation type="journal article" date="2013" name="PLoS Genet.">
        <title>Comparative genome structure, secondary metabolite, and effector coding capacity across Cochliobolus pathogens.</title>
        <authorList>
            <person name="Condon B.J."/>
            <person name="Leng Y."/>
            <person name="Wu D."/>
            <person name="Bushley K.E."/>
            <person name="Ohm R.A."/>
            <person name="Otillar R."/>
            <person name="Martin J."/>
            <person name="Schackwitz W."/>
            <person name="Grimwood J."/>
            <person name="MohdZainudin N."/>
            <person name="Xue C."/>
            <person name="Wang R."/>
            <person name="Manning V.A."/>
            <person name="Dhillon B."/>
            <person name="Tu Z.J."/>
            <person name="Steffenson B.J."/>
            <person name="Salamov A."/>
            <person name="Sun H."/>
            <person name="Lowry S."/>
            <person name="LaButti K."/>
            <person name="Han J."/>
            <person name="Copeland A."/>
            <person name="Lindquist E."/>
            <person name="Barry K."/>
            <person name="Schmutz J."/>
            <person name="Baker S.E."/>
            <person name="Ciuffetti L.M."/>
            <person name="Grigoriev I.V."/>
            <person name="Zhong S."/>
            <person name="Turgeon B.G."/>
        </authorList>
    </citation>
    <scope>NUCLEOTIDE SEQUENCE [LARGE SCALE GENOMIC DNA]</scope>
    <source>
        <strain evidence="3">28A</strain>
    </source>
</reference>
<dbReference type="HOGENOM" id="CLU_1004685_0_0_1"/>
<evidence type="ECO:0000313" key="2">
    <source>
        <dbReference type="EMBL" id="EOA81887.1"/>
    </source>
</evidence>
<organism evidence="2 3">
    <name type="scientific">Exserohilum turcicum (strain 28A)</name>
    <name type="common">Northern leaf blight fungus</name>
    <name type="synonym">Setosphaeria turcica</name>
    <dbReference type="NCBI Taxonomy" id="671987"/>
    <lineage>
        <taxon>Eukaryota</taxon>
        <taxon>Fungi</taxon>
        <taxon>Dikarya</taxon>
        <taxon>Ascomycota</taxon>
        <taxon>Pezizomycotina</taxon>
        <taxon>Dothideomycetes</taxon>
        <taxon>Pleosporomycetidae</taxon>
        <taxon>Pleosporales</taxon>
        <taxon>Pleosporineae</taxon>
        <taxon>Pleosporaceae</taxon>
        <taxon>Exserohilum</taxon>
    </lineage>
</organism>
<dbReference type="PROSITE" id="PS50181">
    <property type="entry name" value="FBOX"/>
    <property type="match status" value="1"/>
</dbReference>
<accession>R0K098</accession>
<dbReference type="OrthoDB" id="3800738at2759"/>
<proteinExistence type="predicted"/>
<dbReference type="Proteomes" id="UP000016935">
    <property type="component" value="Unassembled WGS sequence"/>
</dbReference>
<evidence type="ECO:0000259" key="1">
    <source>
        <dbReference type="PROSITE" id="PS50181"/>
    </source>
</evidence>
<keyword evidence="3" id="KW-1185">Reference proteome</keyword>
<dbReference type="InterPro" id="IPR001810">
    <property type="entry name" value="F-box_dom"/>
</dbReference>
<dbReference type="Gene3D" id="1.20.1280.50">
    <property type="match status" value="1"/>
</dbReference>
<dbReference type="SUPFAM" id="SSF81383">
    <property type="entry name" value="F-box domain"/>
    <property type="match status" value="1"/>
</dbReference>
<sequence length="241" mass="28194">MPADVNDSSGPDLPPEILQMVFRNLGFFDLLRCQRVCKTWRAYLPGDDSVLCNKLFMKDIRVHAVDSSRDQNQKHSSKTYKDEPLISLMLEDDSVYDETRYSDCVFRDCIRLDVQCPEYYHFPEGTYFHPMIWYIDEYMHLIRDEISVYGSNGPSDHQISRITIRGRIENIIVNERMSEQKDGSWKGMLLCVPPVQSMTVAFGACIFEDERQYYSLYNNEGITMGQLVRAFRDQLNMVHCH</sequence>
<dbReference type="InterPro" id="IPR036047">
    <property type="entry name" value="F-box-like_dom_sf"/>
</dbReference>
<dbReference type="RefSeq" id="XP_008030026.1">
    <property type="nucleotide sequence ID" value="XM_008031835.1"/>
</dbReference>
<evidence type="ECO:0000313" key="3">
    <source>
        <dbReference type="Proteomes" id="UP000016935"/>
    </source>
</evidence>
<dbReference type="AlphaFoldDB" id="R0K098"/>
<dbReference type="SMART" id="SM00256">
    <property type="entry name" value="FBOX"/>
    <property type="match status" value="1"/>
</dbReference>
<feature type="domain" description="F-box" evidence="1">
    <location>
        <begin position="7"/>
        <end position="59"/>
    </location>
</feature>